<reference evidence="1 2" key="1">
    <citation type="submission" date="2023-12" db="EMBL/GenBank/DDBJ databases">
        <title>Chromobacterium sp. strain TRC.1.1.SA producing antimicrobial pigment.</title>
        <authorList>
            <person name="Verma N."/>
            <person name="Choksket S."/>
            <person name="Pinnaka A.K."/>
            <person name="Korpole S."/>
        </authorList>
    </citation>
    <scope>NUCLEOTIDE SEQUENCE [LARGE SCALE GENOMIC DNA]</scope>
    <source>
        <strain evidence="1 2">TRC1.1.SA</strain>
    </source>
</reference>
<gene>
    <name evidence="1" type="ORF">VA599_17460</name>
</gene>
<evidence type="ECO:0000313" key="2">
    <source>
        <dbReference type="Proteomes" id="UP001405405"/>
    </source>
</evidence>
<proteinExistence type="predicted"/>
<dbReference type="Proteomes" id="UP001405405">
    <property type="component" value="Unassembled WGS sequence"/>
</dbReference>
<dbReference type="EMBL" id="JAYFSJ010000013">
    <property type="protein sequence ID" value="MEN7432536.1"/>
    <property type="molecule type" value="Genomic_DNA"/>
</dbReference>
<protein>
    <submittedName>
        <fullName evidence="1">Uncharacterized protein</fullName>
    </submittedName>
</protein>
<name>A0ABV0CMZ0_9NEIS</name>
<comment type="caution">
    <text evidence="1">The sequence shown here is derived from an EMBL/GenBank/DDBJ whole genome shotgun (WGS) entry which is preliminary data.</text>
</comment>
<sequence length="40" mass="4281">MRGLKFHAAGGIAAAQQKLDRDLGGTRFRLSADIGLSYAF</sequence>
<accession>A0ABV0CMZ0</accession>
<evidence type="ECO:0000313" key="1">
    <source>
        <dbReference type="EMBL" id="MEN7432536.1"/>
    </source>
</evidence>
<keyword evidence="2" id="KW-1185">Reference proteome</keyword>
<organism evidence="1 2">
    <name type="scientific">Chromobacterium indicum</name>
    <dbReference type="NCBI Taxonomy" id="3110228"/>
    <lineage>
        <taxon>Bacteria</taxon>
        <taxon>Pseudomonadati</taxon>
        <taxon>Pseudomonadota</taxon>
        <taxon>Betaproteobacteria</taxon>
        <taxon>Neisseriales</taxon>
        <taxon>Chromobacteriaceae</taxon>
        <taxon>Chromobacterium</taxon>
    </lineage>
</organism>
<dbReference type="RefSeq" id="WP_346789777.1">
    <property type="nucleotide sequence ID" value="NZ_JAYFSJ010000013.1"/>
</dbReference>